<name>A0A7C4MQ82_9BACT</name>
<dbReference type="AlphaFoldDB" id="A0A7C4MQ82"/>
<reference evidence="1" key="1">
    <citation type="journal article" date="2020" name="mSystems">
        <title>Genome- and Community-Level Interaction Insights into Carbon Utilization and Element Cycling Functions of Hydrothermarchaeota in Hydrothermal Sediment.</title>
        <authorList>
            <person name="Zhou Z."/>
            <person name="Liu Y."/>
            <person name="Xu W."/>
            <person name="Pan J."/>
            <person name="Luo Z.H."/>
            <person name="Li M."/>
        </authorList>
    </citation>
    <scope>NUCLEOTIDE SEQUENCE [LARGE SCALE GENOMIC DNA]</scope>
    <source>
        <strain evidence="1">SpSt-477</strain>
    </source>
</reference>
<comment type="caution">
    <text evidence="1">The sequence shown here is derived from an EMBL/GenBank/DDBJ whole genome shotgun (WGS) entry which is preliminary data.</text>
</comment>
<accession>A0A7C4MQ82</accession>
<dbReference type="EMBL" id="DSUH01000232">
    <property type="protein sequence ID" value="HGU33167.1"/>
    <property type="molecule type" value="Genomic_DNA"/>
</dbReference>
<organism evidence="1">
    <name type="scientific">Desulfatirhabdium butyrativorans</name>
    <dbReference type="NCBI Taxonomy" id="340467"/>
    <lineage>
        <taxon>Bacteria</taxon>
        <taxon>Pseudomonadati</taxon>
        <taxon>Thermodesulfobacteriota</taxon>
        <taxon>Desulfobacteria</taxon>
        <taxon>Desulfobacterales</taxon>
        <taxon>Desulfatirhabdiaceae</taxon>
        <taxon>Desulfatirhabdium</taxon>
    </lineage>
</organism>
<proteinExistence type="predicted"/>
<gene>
    <name evidence="1" type="ORF">ENS29_09965</name>
</gene>
<evidence type="ECO:0000313" key="1">
    <source>
        <dbReference type="EMBL" id="HGU33167.1"/>
    </source>
</evidence>
<protein>
    <submittedName>
        <fullName evidence="1">Uncharacterized protein</fullName>
    </submittedName>
</protein>
<sequence length="70" mass="8260">MRVYKTTLKGKELTRFLNLPAELLNVDVEVQVRVVDRKIPRKKGSFNRFFGVTHVPNIEMEIASLRKDWM</sequence>